<sequence>MSIENVAWGDALDIVGARAVTLIALDSRKPLRSHAVDPLPDGENVAEVAAALAETAAELVRLTDGAGMDDLLVTGPAWFHLLRVVDGGWVAHLMLDRRVANLALARREFRALVNSATVQERSRSPALPRRTPAANLPRPASGPVEPSNWFATVAGEPYRTDARTLRRVRDGLRQLDGG</sequence>
<reference evidence="2 3" key="1">
    <citation type="submission" date="2020-03" db="EMBL/GenBank/DDBJ databases">
        <title>Whole genome shotgun sequence of Phytohabitans rumicis NBRC 108638.</title>
        <authorList>
            <person name="Komaki H."/>
            <person name="Tamura T."/>
        </authorList>
    </citation>
    <scope>NUCLEOTIDE SEQUENCE [LARGE SCALE GENOMIC DNA]</scope>
    <source>
        <strain evidence="2 3">NBRC 108638</strain>
    </source>
</reference>
<organism evidence="2 3">
    <name type="scientific">Phytohabitans rumicis</name>
    <dbReference type="NCBI Taxonomy" id="1076125"/>
    <lineage>
        <taxon>Bacteria</taxon>
        <taxon>Bacillati</taxon>
        <taxon>Actinomycetota</taxon>
        <taxon>Actinomycetes</taxon>
        <taxon>Micromonosporales</taxon>
        <taxon>Micromonosporaceae</taxon>
    </lineage>
</organism>
<accession>A0A6V8L2J4</accession>
<evidence type="ECO:0008006" key="4">
    <source>
        <dbReference type="Google" id="ProtNLM"/>
    </source>
</evidence>
<protein>
    <recommendedName>
        <fullName evidence="4">Roadblock/LAMTOR2 domain-containing protein</fullName>
    </recommendedName>
</protein>
<proteinExistence type="predicted"/>
<dbReference type="RefSeq" id="WP_173077288.1">
    <property type="nucleotide sequence ID" value="NZ_BAABJB010000007.1"/>
</dbReference>
<name>A0A6V8L2J4_9ACTN</name>
<evidence type="ECO:0000256" key="1">
    <source>
        <dbReference type="SAM" id="MobiDB-lite"/>
    </source>
</evidence>
<evidence type="ECO:0000313" key="2">
    <source>
        <dbReference type="EMBL" id="GFJ89760.1"/>
    </source>
</evidence>
<gene>
    <name evidence="2" type="ORF">Prum_034020</name>
</gene>
<dbReference type="AlphaFoldDB" id="A0A6V8L2J4"/>
<feature type="region of interest" description="Disordered" evidence="1">
    <location>
        <begin position="120"/>
        <end position="149"/>
    </location>
</feature>
<reference evidence="2 3" key="2">
    <citation type="submission" date="2020-03" db="EMBL/GenBank/DDBJ databases">
        <authorList>
            <person name="Ichikawa N."/>
            <person name="Kimura A."/>
            <person name="Kitahashi Y."/>
            <person name="Uohara A."/>
        </authorList>
    </citation>
    <scope>NUCLEOTIDE SEQUENCE [LARGE SCALE GENOMIC DNA]</scope>
    <source>
        <strain evidence="2 3">NBRC 108638</strain>
    </source>
</reference>
<dbReference type="Proteomes" id="UP000482960">
    <property type="component" value="Unassembled WGS sequence"/>
</dbReference>
<dbReference type="EMBL" id="BLPG01000001">
    <property type="protein sequence ID" value="GFJ89760.1"/>
    <property type="molecule type" value="Genomic_DNA"/>
</dbReference>
<comment type="caution">
    <text evidence="2">The sequence shown here is derived from an EMBL/GenBank/DDBJ whole genome shotgun (WGS) entry which is preliminary data.</text>
</comment>
<evidence type="ECO:0000313" key="3">
    <source>
        <dbReference type="Proteomes" id="UP000482960"/>
    </source>
</evidence>
<keyword evidence="3" id="KW-1185">Reference proteome</keyword>